<evidence type="ECO:0000313" key="2">
    <source>
        <dbReference type="Proteomes" id="UP000053477"/>
    </source>
</evidence>
<dbReference type="AlphaFoldDB" id="A0A0H2RMU4"/>
<protein>
    <submittedName>
        <fullName evidence="1">Uncharacterized protein</fullName>
    </submittedName>
</protein>
<keyword evidence="2" id="KW-1185">Reference proteome</keyword>
<gene>
    <name evidence="1" type="ORF">SCHPADRAFT_946327</name>
</gene>
<dbReference type="EMBL" id="KQ086231">
    <property type="protein sequence ID" value="KLO06161.1"/>
    <property type="molecule type" value="Genomic_DNA"/>
</dbReference>
<dbReference type="Proteomes" id="UP000053477">
    <property type="component" value="Unassembled WGS sequence"/>
</dbReference>
<organism evidence="1 2">
    <name type="scientific">Schizopora paradoxa</name>
    <dbReference type="NCBI Taxonomy" id="27342"/>
    <lineage>
        <taxon>Eukaryota</taxon>
        <taxon>Fungi</taxon>
        <taxon>Dikarya</taxon>
        <taxon>Basidiomycota</taxon>
        <taxon>Agaricomycotina</taxon>
        <taxon>Agaricomycetes</taxon>
        <taxon>Hymenochaetales</taxon>
        <taxon>Schizoporaceae</taxon>
        <taxon>Schizopora</taxon>
    </lineage>
</organism>
<proteinExistence type="predicted"/>
<evidence type="ECO:0000313" key="1">
    <source>
        <dbReference type="EMBL" id="KLO06161.1"/>
    </source>
</evidence>
<reference evidence="1 2" key="1">
    <citation type="submission" date="2015-04" db="EMBL/GenBank/DDBJ databases">
        <title>Complete genome sequence of Schizopora paradoxa KUC8140, a cosmopolitan wood degrader in East Asia.</title>
        <authorList>
            <consortium name="DOE Joint Genome Institute"/>
            <person name="Min B."/>
            <person name="Park H."/>
            <person name="Jang Y."/>
            <person name="Kim J.-J."/>
            <person name="Kim K.H."/>
            <person name="Pangilinan J."/>
            <person name="Lipzen A."/>
            <person name="Riley R."/>
            <person name="Grigoriev I.V."/>
            <person name="Spatafora J.W."/>
            <person name="Choi I.-G."/>
        </authorList>
    </citation>
    <scope>NUCLEOTIDE SEQUENCE [LARGE SCALE GENOMIC DNA]</scope>
    <source>
        <strain evidence="1 2">KUC8140</strain>
    </source>
</reference>
<dbReference type="InParanoid" id="A0A0H2RMU4"/>
<name>A0A0H2RMU4_9AGAM</name>
<accession>A0A0H2RMU4</accession>
<sequence length="607" mass="67396">MDAIPPNANVAVSIERLMQSSRAGSRDDLWELVNIARVRPLSTIHASDLLETFCFIVANVEKSQDFDGALGTTFASFRGLDLLRTRYGSRSTFRNSFAKAFFKCWLPFSLWLSATTAENAFYDRDASDRLRFVRIMKSSFSIASQLPTWTSSTIDWSHIARLTSRVWLRLKGPTAGELCCLHDILLLVPGRFPAEIIVEDSERNGMKVVALVKLIVRRLQRLRRRLDDMAVPSIAGDSSTFERLCGALSSVNAVINALIRDGEPFLRSSPETKDPLIRVVDESLCLVGLILNNELSYQHSCALRAVESSFVAVRVLLEDLPDVCAMQEALKKGLMPMLIKASQRSAELQKDGTDALIYILSKILPRNLIFRSVLILVRKTLNQSTNGDAIVMVLDAPILNAAWNFFFGLLSHFSASFAYLEKKRRSEMFSCGNDACSVVGLRGSFKVASWASHKAICSATICPLLSSSDVWFLVENSCDEVRRILPEFSRNPSPGVAHIPLQDRGFVVKFSKVGDGCEMGQMDRSKLLGIIGRGVPVVNAVRDGSCEFSPASKYVSTVILVSFHVGFERRRLVFNVAFTESALEGKDCSCCLFHGEPVNEGLRCRIH</sequence>